<dbReference type="GO" id="GO:0016020">
    <property type="term" value="C:membrane"/>
    <property type="evidence" value="ECO:0007669"/>
    <property type="project" value="InterPro"/>
</dbReference>
<dbReference type="GO" id="GO:0015276">
    <property type="term" value="F:ligand-gated monoatomic ion channel activity"/>
    <property type="evidence" value="ECO:0007669"/>
    <property type="project" value="InterPro"/>
</dbReference>
<name>A0A1T4VVM1_9GAMM</name>
<evidence type="ECO:0000256" key="3">
    <source>
        <dbReference type="ARBA" id="ARBA00022729"/>
    </source>
</evidence>
<dbReference type="PROSITE" id="PS01039">
    <property type="entry name" value="SBP_BACTERIAL_3"/>
    <property type="match status" value="1"/>
</dbReference>
<gene>
    <name evidence="8" type="ORF">SAMN02745213_02108</name>
</gene>
<proteinExistence type="inferred from homology"/>
<evidence type="ECO:0000259" key="7">
    <source>
        <dbReference type="SMART" id="SM00079"/>
    </source>
</evidence>
<evidence type="ECO:0000256" key="5">
    <source>
        <dbReference type="SAM" id="SignalP"/>
    </source>
</evidence>
<dbReference type="InterPro" id="IPR001320">
    <property type="entry name" value="Iontro_rcpt_C"/>
</dbReference>
<feature type="chain" id="PRO_5012368826" evidence="5">
    <location>
        <begin position="22"/>
        <end position="244"/>
    </location>
</feature>
<protein>
    <submittedName>
        <fullName evidence="8">Polar amino acid transport system substrate-binding protein</fullName>
    </submittedName>
</protein>
<sequence length="244" mass="27372">MSLLKKISVIIGCAFSLTSFADEGKLVVGVEASRAPFVYVDKSKTIEGFEVDLLTAIAKENGLKVEFSNMPFDALLPSILTEQIDAAVSCISMTEERAQIVDFVGPYYNAGLNALIRNEYQNKIKNNIDLNGKKICVVSGTTCEEYANSCNGSDVLKFPSESESFNAIENKECDLLISDAPVIEFQYIKMHPGKYYKFENNLTFEEFGIMTSKLRPELREKIESGLKKIKDNGEYNKLYKKWFG</sequence>
<dbReference type="InterPro" id="IPR018313">
    <property type="entry name" value="SBP_3_CS"/>
</dbReference>
<reference evidence="9" key="1">
    <citation type="submission" date="2017-02" db="EMBL/GenBank/DDBJ databases">
        <authorList>
            <person name="Varghese N."/>
            <person name="Submissions S."/>
        </authorList>
    </citation>
    <scope>NUCLEOTIDE SEQUENCE [LARGE SCALE GENOMIC DNA]</scope>
    <source>
        <strain evidence="9">DSM 3072</strain>
    </source>
</reference>
<dbReference type="SMART" id="SM00062">
    <property type="entry name" value="PBPb"/>
    <property type="match status" value="1"/>
</dbReference>
<evidence type="ECO:0000256" key="4">
    <source>
        <dbReference type="RuleBase" id="RU003744"/>
    </source>
</evidence>
<feature type="domain" description="Solute-binding protein family 3/N-terminal" evidence="6">
    <location>
        <begin position="25"/>
        <end position="244"/>
    </location>
</feature>
<dbReference type="PANTHER" id="PTHR35936">
    <property type="entry name" value="MEMBRANE-BOUND LYTIC MUREIN TRANSGLYCOSYLASE F"/>
    <property type="match status" value="1"/>
</dbReference>
<evidence type="ECO:0000313" key="8">
    <source>
        <dbReference type="EMBL" id="SKA68865.1"/>
    </source>
</evidence>
<dbReference type="GO" id="GO:0030313">
    <property type="term" value="C:cell envelope"/>
    <property type="evidence" value="ECO:0007669"/>
    <property type="project" value="UniProtKB-SubCell"/>
</dbReference>
<dbReference type="Pfam" id="PF00497">
    <property type="entry name" value="SBP_bac_3"/>
    <property type="match status" value="1"/>
</dbReference>
<dbReference type="InterPro" id="IPR001638">
    <property type="entry name" value="Solute-binding_3/MltF_N"/>
</dbReference>
<evidence type="ECO:0000313" key="9">
    <source>
        <dbReference type="Proteomes" id="UP000242432"/>
    </source>
</evidence>
<dbReference type="Gene3D" id="3.40.190.10">
    <property type="entry name" value="Periplasmic binding protein-like II"/>
    <property type="match status" value="2"/>
</dbReference>
<dbReference type="SUPFAM" id="SSF53850">
    <property type="entry name" value="Periplasmic binding protein-like II"/>
    <property type="match status" value="1"/>
</dbReference>
<feature type="domain" description="Ionotropic glutamate receptor C-terminal" evidence="7">
    <location>
        <begin position="25"/>
        <end position="244"/>
    </location>
</feature>
<comment type="subcellular location">
    <subcellularLocation>
        <location evidence="1">Cell envelope</location>
    </subcellularLocation>
</comment>
<evidence type="ECO:0000259" key="6">
    <source>
        <dbReference type="SMART" id="SM00062"/>
    </source>
</evidence>
<dbReference type="Proteomes" id="UP000242432">
    <property type="component" value="Unassembled WGS sequence"/>
</dbReference>
<dbReference type="PANTHER" id="PTHR35936:SF38">
    <property type="entry name" value="GLUTAMINE-BINDING PERIPLASMIC PROTEIN"/>
    <property type="match status" value="1"/>
</dbReference>
<evidence type="ECO:0000256" key="2">
    <source>
        <dbReference type="ARBA" id="ARBA00010333"/>
    </source>
</evidence>
<dbReference type="AlphaFoldDB" id="A0A1T4VVM1"/>
<feature type="signal peptide" evidence="5">
    <location>
        <begin position="1"/>
        <end position="21"/>
    </location>
</feature>
<dbReference type="RefSeq" id="WP_159443102.1">
    <property type="nucleotide sequence ID" value="NZ_FUXX01000051.1"/>
</dbReference>
<dbReference type="EMBL" id="FUXX01000051">
    <property type="protein sequence ID" value="SKA68865.1"/>
    <property type="molecule type" value="Genomic_DNA"/>
</dbReference>
<accession>A0A1T4VVM1</accession>
<keyword evidence="9" id="KW-1185">Reference proteome</keyword>
<comment type="similarity">
    <text evidence="2 4">Belongs to the bacterial solute-binding protein 3 family.</text>
</comment>
<keyword evidence="3 5" id="KW-0732">Signal</keyword>
<evidence type="ECO:0000256" key="1">
    <source>
        <dbReference type="ARBA" id="ARBA00004196"/>
    </source>
</evidence>
<dbReference type="SMART" id="SM00079">
    <property type="entry name" value="PBPe"/>
    <property type="match status" value="1"/>
</dbReference>
<organism evidence="8 9">
    <name type="scientific">Succinivibrio dextrinosolvens DSM 3072</name>
    <dbReference type="NCBI Taxonomy" id="1123324"/>
    <lineage>
        <taxon>Bacteria</taxon>
        <taxon>Pseudomonadati</taxon>
        <taxon>Pseudomonadota</taxon>
        <taxon>Gammaproteobacteria</taxon>
        <taxon>Aeromonadales</taxon>
        <taxon>Succinivibrionaceae</taxon>
        <taxon>Succinivibrio</taxon>
    </lineage>
</organism>